<proteinExistence type="predicted"/>
<feature type="transmembrane region" description="Helical" evidence="7">
    <location>
        <begin position="37"/>
        <end position="62"/>
    </location>
</feature>
<evidence type="ECO:0000256" key="6">
    <source>
        <dbReference type="SAM" id="MobiDB-lite"/>
    </source>
</evidence>
<feature type="transmembrane region" description="Helical" evidence="7">
    <location>
        <begin position="68"/>
        <end position="88"/>
    </location>
</feature>
<dbReference type="Proteomes" id="UP000291144">
    <property type="component" value="Unassembled WGS sequence"/>
</dbReference>
<evidence type="ECO:0000256" key="7">
    <source>
        <dbReference type="SAM" id="Phobius"/>
    </source>
</evidence>
<dbReference type="SUPFAM" id="SSF103473">
    <property type="entry name" value="MFS general substrate transporter"/>
    <property type="match status" value="1"/>
</dbReference>
<accession>A0A4R0K6U7</accession>
<comment type="subcellular location">
    <subcellularLocation>
        <location evidence="1">Cell membrane</location>
        <topology evidence="1">Multi-pass membrane protein</topology>
    </subcellularLocation>
</comment>
<evidence type="ECO:0000256" key="1">
    <source>
        <dbReference type="ARBA" id="ARBA00004651"/>
    </source>
</evidence>
<evidence type="ECO:0000256" key="3">
    <source>
        <dbReference type="ARBA" id="ARBA00022692"/>
    </source>
</evidence>
<dbReference type="Pfam" id="PF07690">
    <property type="entry name" value="MFS_1"/>
    <property type="match status" value="1"/>
</dbReference>
<feature type="transmembrane region" description="Helical" evidence="7">
    <location>
        <begin position="280"/>
        <end position="300"/>
    </location>
</feature>
<evidence type="ECO:0000256" key="4">
    <source>
        <dbReference type="ARBA" id="ARBA00022989"/>
    </source>
</evidence>
<feature type="transmembrane region" description="Helical" evidence="7">
    <location>
        <begin position="244"/>
        <end position="268"/>
    </location>
</feature>
<dbReference type="AlphaFoldDB" id="A0A4R0K6U7"/>
<keyword evidence="2" id="KW-1003">Cell membrane</keyword>
<keyword evidence="9" id="KW-1185">Reference proteome</keyword>
<evidence type="ECO:0000256" key="2">
    <source>
        <dbReference type="ARBA" id="ARBA00022475"/>
    </source>
</evidence>
<keyword evidence="3 7" id="KW-0812">Transmembrane</keyword>
<dbReference type="OrthoDB" id="69054at2"/>
<feature type="transmembrane region" description="Helical" evidence="7">
    <location>
        <begin position="333"/>
        <end position="354"/>
    </location>
</feature>
<feature type="transmembrane region" description="Helical" evidence="7">
    <location>
        <begin position="307"/>
        <end position="327"/>
    </location>
</feature>
<protein>
    <submittedName>
        <fullName evidence="8">MFS transporter</fullName>
    </submittedName>
</protein>
<evidence type="ECO:0000313" key="9">
    <source>
        <dbReference type="Proteomes" id="UP000291144"/>
    </source>
</evidence>
<dbReference type="GO" id="GO:0005886">
    <property type="term" value="C:plasma membrane"/>
    <property type="evidence" value="ECO:0007669"/>
    <property type="project" value="UniProtKB-SubCell"/>
</dbReference>
<keyword evidence="5 7" id="KW-0472">Membrane</keyword>
<dbReference type="GO" id="GO:0022857">
    <property type="term" value="F:transmembrane transporter activity"/>
    <property type="evidence" value="ECO:0007669"/>
    <property type="project" value="InterPro"/>
</dbReference>
<dbReference type="InterPro" id="IPR011701">
    <property type="entry name" value="MFS"/>
</dbReference>
<keyword evidence="4 7" id="KW-1133">Transmembrane helix</keyword>
<dbReference type="EMBL" id="SJKB01000014">
    <property type="protein sequence ID" value="TCC55853.1"/>
    <property type="molecule type" value="Genomic_DNA"/>
</dbReference>
<comment type="caution">
    <text evidence="8">The sequence shown here is derived from an EMBL/GenBank/DDBJ whole genome shotgun (WGS) entry which is preliminary data.</text>
</comment>
<evidence type="ECO:0000256" key="5">
    <source>
        <dbReference type="ARBA" id="ARBA00023136"/>
    </source>
</evidence>
<dbReference type="PANTHER" id="PTHR23513">
    <property type="entry name" value="INTEGRAL MEMBRANE EFFLUX PROTEIN-RELATED"/>
    <property type="match status" value="1"/>
</dbReference>
<feature type="transmembrane region" description="Helical" evidence="7">
    <location>
        <begin position="168"/>
        <end position="187"/>
    </location>
</feature>
<name>A0A4R0K6U7_9ACTN</name>
<dbReference type="InterPro" id="IPR036259">
    <property type="entry name" value="MFS_trans_sf"/>
</dbReference>
<dbReference type="PANTHER" id="PTHR23513:SF17">
    <property type="entry name" value="MEMBRANE PROTEIN"/>
    <property type="match status" value="1"/>
</dbReference>
<gene>
    <name evidence="8" type="ORF">E0H73_34555</name>
</gene>
<organism evidence="8 9">
    <name type="scientific">Kribbella pittospori</name>
    <dbReference type="NCBI Taxonomy" id="722689"/>
    <lineage>
        <taxon>Bacteria</taxon>
        <taxon>Bacillati</taxon>
        <taxon>Actinomycetota</taxon>
        <taxon>Actinomycetes</taxon>
        <taxon>Propionibacteriales</taxon>
        <taxon>Kribbellaceae</taxon>
        <taxon>Kribbella</taxon>
    </lineage>
</organism>
<evidence type="ECO:0000313" key="8">
    <source>
        <dbReference type="EMBL" id="TCC55853.1"/>
    </source>
</evidence>
<reference evidence="8 9" key="1">
    <citation type="submission" date="2019-02" db="EMBL/GenBank/DDBJ databases">
        <title>Kribbella capetownensis sp. nov. and Kribbella speibonae sp. nov., isolated from soil.</title>
        <authorList>
            <person name="Curtis S.M."/>
            <person name="Norton I."/>
            <person name="Everest G.J."/>
            <person name="Meyers P.R."/>
        </authorList>
    </citation>
    <scope>NUCLEOTIDE SEQUENCE [LARGE SCALE GENOMIC DNA]</scope>
    <source>
        <strain evidence="8 9">NRRL B-24813</strain>
    </source>
</reference>
<dbReference type="Gene3D" id="1.20.1250.20">
    <property type="entry name" value="MFS general substrate transporter like domains"/>
    <property type="match status" value="1"/>
</dbReference>
<feature type="region of interest" description="Disordered" evidence="6">
    <location>
        <begin position="1"/>
        <end position="27"/>
    </location>
</feature>
<sequence length="423" mass="42933">MARDLLPGPAGRRTFGRPGHVHHARHARPAGRVNRSYYGWLAGSTLSAFGDSALFFALGWAATGIAPHVAGLVLTAFSLPRAVLLLLGGVLGDRWGPRRMLLVCSAVVGTCCFVLAAVASNVTAALLLVTAAVVGTVDAFALPAAGALPRLFVTEEELPRAMALRTSVTQIVTLGAGPISGVIVAVVGLVGALVVDGVTFAVQFLVLLAIRPPYDVSPQSAPRSVLREAGDGIRVAWRDPVLRSVLLVVALVAAFVLPVRSLCVPLLARANGWSASETGVVVGVGVAGGLIVTLLVARFGTFSRPGLVGGLGCLLAAAGIAGLGAAASVPVAVGVTLVQGVGIGIFTSHIAPVFVRSTPRSHLTRLQSLLSLAQTIPLLGSTNLLAALDIQGALVLSAVATAVAGGALLRLEPIAAAERRTAT</sequence>